<evidence type="ECO:0000313" key="2">
    <source>
        <dbReference type="EMBL" id="GFS85551.1"/>
    </source>
</evidence>
<dbReference type="Proteomes" id="UP000887013">
    <property type="component" value="Unassembled WGS sequence"/>
</dbReference>
<gene>
    <name evidence="2" type="ORF">NPIL_657051</name>
</gene>
<dbReference type="EMBL" id="BMAW01052385">
    <property type="protein sequence ID" value="GFS85551.1"/>
    <property type="molecule type" value="Genomic_DNA"/>
</dbReference>
<sequence length="87" mass="9987">MSYVNVPIKMSASSASPEIPTALRSENEASRPHKLIRKERKVQERLFKSQVIKLYDTVNRLSSNYCSSNTMMEHSISDFGIHYYSSD</sequence>
<protein>
    <submittedName>
        <fullName evidence="2">Uncharacterized protein</fullName>
    </submittedName>
</protein>
<accession>A0A8X6T9X3</accession>
<reference evidence="2" key="1">
    <citation type="submission" date="2020-08" db="EMBL/GenBank/DDBJ databases">
        <title>Multicomponent nature underlies the extraordinary mechanical properties of spider dragline silk.</title>
        <authorList>
            <person name="Kono N."/>
            <person name="Nakamura H."/>
            <person name="Mori M."/>
            <person name="Yoshida Y."/>
            <person name="Ohtoshi R."/>
            <person name="Malay A.D."/>
            <person name="Moran D.A.P."/>
            <person name="Tomita M."/>
            <person name="Numata K."/>
            <person name="Arakawa K."/>
        </authorList>
    </citation>
    <scope>NUCLEOTIDE SEQUENCE</scope>
</reference>
<evidence type="ECO:0000256" key="1">
    <source>
        <dbReference type="SAM" id="MobiDB-lite"/>
    </source>
</evidence>
<name>A0A8X6T9X3_NEPPI</name>
<feature type="region of interest" description="Disordered" evidence="1">
    <location>
        <begin position="12"/>
        <end position="32"/>
    </location>
</feature>
<organism evidence="2 3">
    <name type="scientific">Nephila pilipes</name>
    <name type="common">Giant wood spider</name>
    <name type="synonym">Nephila maculata</name>
    <dbReference type="NCBI Taxonomy" id="299642"/>
    <lineage>
        <taxon>Eukaryota</taxon>
        <taxon>Metazoa</taxon>
        <taxon>Ecdysozoa</taxon>
        <taxon>Arthropoda</taxon>
        <taxon>Chelicerata</taxon>
        <taxon>Arachnida</taxon>
        <taxon>Araneae</taxon>
        <taxon>Araneomorphae</taxon>
        <taxon>Entelegynae</taxon>
        <taxon>Araneoidea</taxon>
        <taxon>Nephilidae</taxon>
        <taxon>Nephila</taxon>
    </lineage>
</organism>
<evidence type="ECO:0000313" key="3">
    <source>
        <dbReference type="Proteomes" id="UP000887013"/>
    </source>
</evidence>
<dbReference type="AlphaFoldDB" id="A0A8X6T9X3"/>
<keyword evidence="3" id="KW-1185">Reference proteome</keyword>
<proteinExistence type="predicted"/>
<comment type="caution">
    <text evidence="2">The sequence shown here is derived from an EMBL/GenBank/DDBJ whole genome shotgun (WGS) entry which is preliminary data.</text>
</comment>